<dbReference type="AlphaFoldDB" id="A0A8C7IGW7"/>
<keyword evidence="1" id="KW-0812">Transmembrane</keyword>
<dbReference type="Proteomes" id="UP000694557">
    <property type="component" value="Unassembled WGS sequence"/>
</dbReference>
<evidence type="ECO:0000313" key="3">
    <source>
        <dbReference type="Proteomes" id="UP000694557"/>
    </source>
</evidence>
<name>A0A8C7IGW7_ONCKI</name>
<sequence>MLPTEGVLGPHNIFDTLHFLLIASTVLHGPLLSLFQCTFQCPHSLSCRPKTLLQLRKLTTSDSSLCTVSFIILFFSFSFSYFFFHCSAVSSRFTDAVFLIVLALGG</sequence>
<reference evidence="2" key="2">
    <citation type="submission" date="2025-09" db="UniProtKB">
        <authorList>
            <consortium name="Ensembl"/>
        </authorList>
    </citation>
    <scope>IDENTIFICATION</scope>
</reference>
<proteinExistence type="predicted"/>
<protein>
    <submittedName>
        <fullName evidence="2">Uncharacterized protein</fullName>
    </submittedName>
</protein>
<feature type="transmembrane region" description="Helical" evidence="1">
    <location>
        <begin position="20"/>
        <end position="42"/>
    </location>
</feature>
<accession>A0A8C7IGW7</accession>
<feature type="transmembrane region" description="Helical" evidence="1">
    <location>
        <begin position="63"/>
        <end position="84"/>
    </location>
</feature>
<dbReference type="Ensembl" id="ENSOKIT00005076645.1">
    <property type="protein sequence ID" value="ENSOKIP00005071941.1"/>
    <property type="gene ID" value="ENSOKIG00005031017.1"/>
</dbReference>
<keyword evidence="1" id="KW-1133">Transmembrane helix</keyword>
<dbReference type="GeneTree" id="ENSGT01140000283162"/>
<evidence type="ECO:0000256" key="1">
    <source>
        <dbReference type="SAM" id="Phobius"/>
    </source>
</evidence>
<keyword evidence="3" id="KW-1185">Reference proteome</keyword>
<organism evidence="2 3">
    <name type="scientific">Oncorhynchus kisutch</name>
    <name type="common">Coho salmon</name>
    <name type="synonym">Salmo kisutch</name>
    <dbReference type="NCBI Taxonomy" id="8019"/>
    <lineage>
        <taxon>Eukaryota</taxon>
        <taxon>Metazoa</taxon>
        <taxon>Chordata</taxon>
        <taxon>Craniata</taxon>
        <taxon>Vertebrata</taxon>
        <taxon>Euteleostomi</taxon>
        <taxon>Actinopterygii</taxon>
        <taxon>Neopterygii</taxon>
        <taxon>Teleostei</taxon>
        <taxon>Protacanthopterygii</taxon>
        <taxon>Salmoniformes</taxon>
        <taxon>Salmonidae</taxon>
        <taxon>Salmoninae</taxon>
        <taxon>Oncorhynchus</taxon>
    </lineage>
</organism>
<evidence type="ECO:0000313" key="2">
    <source>
        <dbReference type="Ensembl" id="ENSOKIP00005071941.1"/>
    </source>
</evidence>
<reference evidence="2" key="1">
    <citation type="submission" date="2025-08" db="UniProtKB">
        <authorList>
            <consortium name="Ensembl"/>
        </authorList>
    </citation>
    <scope>IDENTIFICATION</scope>
</reference>
<keyword evidence="1" id="KW-0472">Membrane</keyword>